<dbReference type="Pfam" id="PF13537">
    <property type="entry name" value="GATase_7"/>
    <property type="match status" value="1"/>
</dbReference>
<dbReference type="PANTHER" id="PTHR43284">
    <property type="entry name" value="ASPARAGINE SYNTHETASE (GLUTAMINE-HYDROLYZING)"/>
    <property type="match status" value="1"/>
</dbReference>
<name>A0A3B0XZP3_9ZZZZ</name>
<dbReference type="EMBL" id="UOFI01000170">
    <property type="protein sequence ID" value="VAW69643.1"/>
    <property type="molecule type" value="Genomic_DNA"/>
</dbReference>
<dbReference type="EC" id="6.3.5.4" evidence="6"/>
<evidence type="ECO:0000256" key="4">
    <source>
        <dbReference type="ARBA" id="ARBA00022962"/>
    </source>
</evidence>
<dbReference type="GO" id="GO:0004066">
    <property type="term" value="F:asparagine synthase (glutamine-hydrolyzing) activity"/>
    <property type="evidence" value="ECO:0007669"/>
    <property type="project" value="UniProtKB-EC"/>
</dbReference>
<dbReference type="SUPFAM" id="SSF52402">
    <property type="entry name" value="Adenine nucleotide alpha hydrolases-like"/>
    <property type="match status" value="1"/>
</dbReference>
<keyword evidence="6" id="KW-0436">Ligase</keyword>
<dbReference type="SUPFAM" id="SSF56235">
    <property type="entry name" value="N-terminal nucleophile aminohydrolases (Ntn hydrolases)"/>
    <property type="match status" value="1"/>
</dbReference>
<dbReference type="Pfam" id="PF00733">
    <property type="entry name" value="Asn_synthase"/>
    <property type="match status" value="1"/>
</dbReference>
<dbReference type="GO" id="GO:0006529">
    <property type="term" value="P:asparagine biosynthetic process"/>
    <property type="evidence" value="ECO:0007669"/>
    <property type="project" value="InterPro"/>
</dbReference>
<dbReference type="Gene3D" id="3.40.50.620">
    <property type="entry name" value="HUPs"/>
    <property type="match status" value="1"/>
</dbReference>
<dbReference type="AlphaFoldDB" id="A0A3B0XZP3"/>
<dbReference type="GO" id="GO:0005829">
    <property type="term" value="C:cytosol"/>
    <property type="evidence" value="ECO:0007669"/>
    <property type="project" value="TreeGrafter"/>
</dbReference>
<dbReference type="InterPro" id="IPR029055">
    <property type="entry name" value="Ntn_hydrolases_N"/>
</dbReference>
<evidence type="ECO:0000256" key="1">
    <source>
        <dbReference type="ARBA" id="ARBA00005752"/>
    </source>
</evidence>
<dbReference type="InterPro" id="IPR017932">
    <property type="entry name" value="GATase_2_dom"/>
</dbReference>
<evidence type="ECO:0000256" key="3">
    <source>
        <dbReference type="ARBA" id="ARBA00022840"/>
    </source>
</evidence>
<dbReference type="GO" id="GO:0005524">
    <property type="term" value="F:ATP binding"/>
    <property type="evidence" value="ECO:0007669"/>
    <property type="project" value="UniProtKB-KW"/>
</dbReference>
<dbReference type="PIRSF" id="PIRSF001589">
    <property type="entry name" value="Asn_synthetase_glu-h"/>
    <property type="match status" value="1"/>
</dbReference>
<dbReference type="InterPro" id="IPR051786">
    <property type="entry name" value="ASN_synthetase/amidase"/>
</dbReference>
<organism evidence="6">
    <name type="scientific">hydrothermal vent metagenome</name>
    <dbReference type="NCBI Taxonomy" id="652676"/>
    <lineage>
        <taxon>unclassified sequences</taxon>
        <taxon>metagenomes</taxon>
        <taxon>ecological metagenomes</taxon>
    </lineage>
</organism>
<dbReference type="InterPro" id="IPR001962">
    <property type="entry name" value="Asn_synthase"/>
</dbReference>
<dbReference type="InterPro" id="IPR006426">
    <property type="entry name" value="Asn_synth_AEB"/>
</dbReference>
<reference evidence="6" key="1">
    <citation type="submission" date="2018-06" db="EMBL/GenBank/DDBJ databases">
        <authorList>
            <person name="Zhirakovskaya E."/>
        </authorList>
    </citation>
    <scope>NUCLEOTIDE SEQUENCE</scope>
</reference>
<evidence type="ECO:0000256" key="2">
    <source>
        <dbReference type="ARBA" id="ARBA00022741"/>
    </source>
</evidence>
<keyword evidence="4" id="KW-0315">Glutamine amidotransferase</keyword>
<dbReference type="PANTHER" id="PTHR43284:SF1">
    <property type="entry name" value="ASPARAGINE SYNTHETASE"/>
    <property type="match status" value="1"/>
</dbReference>
<dbReference type="Gene3D" id="3.60.20.10">
    <property type="entry name" value="Glutamine Phosphoribosylpyrophosphate, subunit 1, domain 1"/>
    <property type="match status" value="1"/>
</dbReference>
<evidence type="ECO:0000313" key="6">
    <source>
        <dbReference type="EMBL" id="VAW69643.1"/>
    </source>
</evidence>
<dbReference type="NCBIfam" id="TIGR01536">
    <property type="entry name" value="asn_synth_AEB"/>
    <property type="match status" value="1"/>
</dbReference>
<keyword evidence="2" id="KW-0547">Nucleotide-binding</keyword>
<feature type="domain" description="Glutamine amidotransferase type-2" evidence="5">
    <location>
        <begin position="2"/>
        <end position="213"/>
    </location>
</feature>
<dbReference type="CDD" id="cd00712">
    <property type="entry name" value="AsnB"/>
    <property type="match status" value="1"/>
</dbReference>
<protein>
    <submittedName>
        <fullName evidence="6">Asparagine synthetase [glutamine-hydrolyzing]</fullName>
        <ecNumber evidence="6">6.3.5.4</ecNumber>
    </submittedName>
</protein>
<gene>
    <name evidence="6" type="ORF">MNBD_GAMMA09-2655</name>
</gene>
<accession>A0A3B0XZP3</accession>
<comment type="similarity">
    <text evidence="1">Belongs to the asparagine synthetase family.</text>
</comment>
<dbReference type="CDD" id="cd01991">
    <property type="entry name" value="Asn_synthase_B_C"/>
    <property type="match status" value="1"/>
</dbReference>
<evidence type="ECO:0000259" key="5">
    <source>
        <dbReference type="PROSITE" id="PS51278"/>
    </source>
</evidence>
<sequence length="646" mass="74641">MCGLAGILNLQADKRPEQKRVELMIHQLQHRGPDDYGFYVDHQLALAHARLSIIDLESGHQPVHDTTKDIWTVFNGEIFNYIELREELIKEGVKFYTQSDTEVIVHLYKKYGLDFVNHLNGQFAIALWDKNRSRLMLIRDRVGIAPLFYYNDGQHLYFASEIKAIIPCMKNTPSLNAHALDQLLTFWSPVSPATLFENVYEVRPGEITLVEKGRVSHHSYWDWQYPVNLRENYFQESEDDLADELHDKMLDATKIRLRSDVPVAAYLSGGLDSSALVSIIHHHGNVPLRTFSIGFEDKKLDESSYQQQLIEHLGADHSSLVCAAKDISDSFERTIWHTESTILRTAPTPMMLLSGLVHKNNYKVVLTGEGADEVFGGYDIFKEGKIRQFWAKNKDSKFRSLLLKRLYPYLDIAKSNSAAYLQAFFGSGLDKPGVPYFAHIPRWETTARIKAFYSDDMKARLLENATDTILKSLPDNISNFHPFNQSQYIEARSLMAGYLLCSQGDRMLMSNSVEGRFPFLDHNVIEFANKLHPNLKMKVLNEKYLLKKSMRRYVPDEIINRHKQPYRAPDIPAFFHQHKPEYVDELLSESMIKKYGYFDPKKVSILQRKIKAGKATGYKDNMSFMAILSTQMWRYLFIENFTCHVK</sequence>
<proteinExistence type="inferred from homology"/>
<dbReference type="InterPro" id="IPR033738">
    <property type="entry name" value="AsnB_N"/>
</dbReference>
<keyword evidence="3" id="KW-0067">ATP-binding</keyword>
<dbReference type="PROSITE" id="PS51278">
    <property type="entry name" value="GATASE_TYPE_2"/>
    <property type="match status" value="1"/>
</dbReference>
<dbReference type="InterPro" id="IPR014729">
    <property type="entry name" value="Rossmann-like_a/b/a_fold"/>
</dbReference>